<evidence type="ECO:0000313" key="2">
    <source>
        <dbReference type="WBParaSite" id="PS1159_v2.g20532.t1"/>
    </source>
</evidence>
<sequence>MEGNYDSAFTIDDENYLRTAEELDAEIQTLYTLKVMATGKFVKSAETIIEIRVLDVNDNAPLFPPIKDQQISESLPIGSHITTVMANDVDADIDLEYMINPPNDYFYIGRFSGAIYLKEPLDYEIAKTIIVGIHVFDGVHIVKTNFTVNVLDVNDNPPKFTSDLYKFKVSTSTAKNDIIGKISAADPDEGPNGEFRFELLNESENLRIDSKSGELRLKAPLKEGMVYFAPIKAVDRGNPKLSSFAMIQIQFVKNIIQQIAKFKKEKYSFLVAENYPLYLPFGEIELQNQSFTDFENINFQILDKLYSDVFQFNNNGQLLLLQKLDYETVKEYRFQIGLIIDENGVTNTSKPKNTATIIIKVSDINDNPPTFNSDSTKIIKIDEQMKKGAILGRLTATDLDTADNSRIHFSILDGNQRGIIRIDSTSGAIIYDHWDDEGLYENPGINTFNITFMAIDNGSPPLWSVHSAQLFLNIDTWSGSAPIFAVPIYHKYICENSAIGSVVLKAQAHNKWDYLGNNWRYSISDNDEIFTIESHTGEIFLKGEIDYEKRNNYEFMVTVKDARHRSAVVPVEITVIGVDEFAPVFSKSSYTFEIPINAEVGQRIGNVFATDDDIGSDGKVYYSIPDDQYISFIGIDPDSGVLILREPFPINKTVEQITVIASSGLTQHSRATVYLEIASTNSIKATNIFGMNALNKYIIIVGALFFILLTLLCCIVFCIYFKSKNRKKKPQKQIYSVAKGNVAVMADINRMSPSYGKLVPSMSYERTKTFSLISSNSSDRNSNLFKSTHTDGFGIRSQPDSGIDPDALSISSSVTDYLLQIGVTPTKLDPTQLHQLSILGKPISLNDRLDPELSELIYAKVDDILAPGHRINVNNNNNNINTYDIPLLSASSLIPFSVEQENTRRAPTFQPLTEVFSQISRMKNEQQQNSTTQS</sequence>
<protein>
    <submittedName>
        <fullName evidence="2">Cadherin domain-containing protein</fullName>
    </submittedName>
</protein>
<accession>A0AC35FSH3</accession>
<evidence type="ECO:0000313" key="1">
    <source>
        <dbReference type="Proteomes" id="UP000887580"/>
    </source>
</evidence>
<organism evidence="1 2">
    <name type="scientific">Panagrolaimus sp. PS1159</name>
    <dbReference type="NCBI Taxonomy" id="55785"/>
    <lineage>
        <taxon>Eukaryota</taxon>
        <taxon>Metazoa</taxon>
        <taxon>Ecdysozoa</taxon>
        <taxon>Nematoda</taxon>
        <taxon>Chromadorea</taxon>
        <taxon>Rhabditida</taxon>
        <taxon>Tylenchina</taxon>
        <taxon>Panagrolaimomorpha</taxon>
        <taxon>Panagrolaimoidea</taxon>
        <taxon>Panagrolaimidae</taxon>
        <taxon>Panagrolaimus</taxon>
    </lineage>
</organism>
<proteinExistence type="predicted"/>
<dbReference type="WBParaSite" id="PS1159_v2.g20532.t1">
    <property type="protein sequence ID" value="PS1159_v2.g20532.t1"/>
    <property type="gene ID" value="PS1159_v2.g20532"/>
</dbReference>
<name>A0AC35FSH3_9BILA</name>
<dbReference type="Proteomes" id="UP000887580">
    <property type="component" value="Unplaced"/>
</dbReference>
<reference evidence="2" key="1">
    <citation type="submission" date="2022-11" db="UniProtKB">
        <authorList>
            <consortium name="WormBaseParasite"/>
        </authorList>
    </citation>
    <scope>IDENTIFICATION</scope>
</reference>